<dbReference type="Proteomes" id="UP001196413">
    <property type="component" value="Unassembled WGS sequence"/>
</dbReference>
<accession>A0AAD5N5J2</accession>
<name>A0AAD5N5J2_PARTN</name>
<sequence>MIPHYIIVSSTVTALCGLKLGRMPDCMMPPTLMDIEPIPTNHTSFSGTPMTTNTVMANWSEEMWQRAVNRAVRMLAAGPFTSQFFPAFATVT</sequence>
<proteinExistence type="predicted"/>
<reference evidence="1" key="1">
    <citation type="submission" date="2021-06" db="EMBL/GenBank/DDBJ databases">
        <title>Parelaphostrongylus tenuis whole genome reference sequence.</title>
        <authorList>
            <person name="Garwood T.J."/>
            <person name="Larsen P.A."/>
            <person name="Fountain-Jones N.M."/>
            <person name="Garbe J.R."/>
            <person name="Macchietto M.G."/>
            <person name="Kania S.A."/>
            <person name="Gerhold R.W."/>
            <person name="Richards J.E."/>
            <person name="Wolf T.M."/>
        </authorList>
    </citation>
    <scope>NUCLEOTIDE SEQUENCE</scope>
    <source>
        <strain evidence="1">MNPRO001-30</strain>
        <tissue evidence="1">Meninges</tissue>
    </source>
</reference>
<organism evidence="1 2">
    <name type="scientific">Parelaphostrongylus tenuis</name>
    <name type="common">Meningeal worm</name>
    <dbReference type="NCBI Taxonomy" id="148309"/>
    <lineage>
        <taxon>Eukaryota</taxon>
        <taxon>Metazoa</taxon>
        <taxon>Ecdysozoa</taxon>
        <taxon>Nematoda</taxon>
        <taxon>Chromadorea</taxon>
        <taxon>Rhabditida</taxon>
        <taxon>Rhabditina</taxon>
        <taxon>Rhabditomorpha</taxon>
        <taxon>Strongyloidea</taxon>
        <taxon>Metastrongylidae</taxon>
        <taxon>Parelaphostrongylus</taxon>
    </lineage>
</organism>
<evidence type="ECO:0000313" key="1">
    <source>
        <dbReference type="EMBL" id="KAJ1362242.1"/>
    </source>
</evidence>
<comment type="caution">
    <text evidence="1">The sequence shown here is derived from an EMBL/GenBank/DDBJ whole genome shotgun (WGS) entry which is preliminary data.</text>
</comment>
<protein>
    <submittedName>
        <fullName evidence="1">Uncharacterized protein</fullName>
    </submittedName>
</protein>
<keyword evidence="2" id="KW-1185">Reference proteome</keyword>
<dbReference type="AlphaFoldDB" id="A0AAD5N5J2"/>
<gene>
    <name evidence="1" type="ORF">KIN20_021740</name>
</gene>
<dbReference type="EMBL" id="JAHQIW010004405">
    <property type="protein sequence ID" value="KAJ1362242.1"/>
    <property type="molecule type" value="Genomic_DNA"/>
</dbReference>
<evidence type="ECO:0000313" key="2">
    <source>
        <dbReference type="Proteomes" id="UP001196413"/>
    </source>
</evidence>